<evidence type="ECO:0000256" key="3">
    <source>
        <dbReference type="ARBA" id="ARBA00022840"/>
    </source>
</evidence>
<dbReference type="InterPro" id="IPR002543">
    <property type="entry name" value="FtsK_dom"/>
</dbReference>
<reference evidence="7 8" key="1">
    <citation type="submission" date="2023-07" db="EMBL/GenBank/DDBJ databases">
        <title>Genomic Encyclopedia of Type Strains, Phase IV (KMG-IV): sequencing the most valuable type-strain genomes for metagenomic binning, comparative biology and taxonomic classification.</title>
        <authorList>
            <person name="Goeker M."/>
        </authorList>
    </citation>
    <scope>NUCLEOTIDE SEQUENCE [LARGE SCALE GENOMIC DNA]</scope>
    <source>
        <strain evidence="7 8">DSM 9768</strain>
    </source>
</reference>
<feature type="binding site" evidence="5">
    <location>
        <begin position="402"/>
        <end position="409"/>
    </location>
    <ligand>
        <name>ATP</name>
        <dbReference type="ChEBI" id="CHEBI:30616"/>
    </ligand>
</feature>
<dbReference type="PANTHER" id="PTHR22683:SF42">
    <property type="entry name" value="DNA TRANSLOCASE SFTA"/>
    <property type="match status" value="1"/>
</dbReference>
<comment type="caution">
    <text evidence="7">The sequence shown here is derived from an EMBL/GenBank/DDBJ whole genome shotgun (WGS) entry which is preliminary data.</text>
</comment>
<dbReference type="SUPFAM" id="SSF46785">
    <property type="entry name" value="Winged helix' DNA-binding domain"/>
    <property type="match status" value="1"/>
</dbReference>
<dbReference type="SUPFAM" id="SSF52540">
    <property type="entry name" value="P-loop containing nucleoside triphosphate hydrolases"/>
    <property type="match status" value="1"/>
</dbReference>
<dbReference type="Gene3D" id="3.30.980.40">
    <property type="match status" value="1"/>
</dbReference>
<evidence type="ECO:0000256" key="4">
    <source>
        <dbReference type="ARBA" id="ARBA00023125"/>
    </source>
</evidence>
<dbReference type="Pfam" id="PF17854">
    <property type="entry name" value="FtsK_alpha"/>
    <property type="match status" value="1"/>
</dbReference>
<dbReference type="InterPro" id="IPR027417">
    <property type="entry name" value="P-loop_NTPase"/>
</dbReference>
<feature type="domain" description="FtsK" evidence="6">
    <location>
        <begin position="385"/>
        <end position="577"/>
    </location>
</feature>
<dbReference type="InterPro" id="IPR036388">
    <property type="entry name" value="WH-like_DNA-bd_sf"/>
</dbReference>
<dbReference type="InterPro" id="IPR041027">
    <property type="entry name" value="FtsK_alpha"/>
</dbReference>
<dbReference type="InterPro" id="IPR036390">
    <property type="entry name" value="WH_DNA-bd_sf"/>
</dbReference>
<keyword evidence="3 5" id="KW-0067">ATP-binding</keyword>
<dbReference type="Pfam" id="PF09397">
    <property type="entry name" value="FtsK_gamma"/>
    <property type="match status" value="1"/>
</dbReference>
<evidence type="ECO:0000256" key="1">
    <source>
        <dbReference type="ARBA" id="ARBA00006474"/>
    </source>
</evidence>
<gene>
    <name evidence="7" type="ORF">J2S74_002371</name>
</gene>
<dbReference type="PROSITE" id="PS50901">
    <property type="entry name" value="FTSK"/>
    <property type="match status" value="1"/>
</dbReference>
<organism evidence="7 8">
    <name type="scientific">Evansella vedderi</name>
    <dbReference type="NCBI Taxonomy" id="38282"/>
    <lineage>
        <taxon>Bacteria</taxon>
        <taxon>Bacillati</taxon>
        <taxon>Bacillota</taxon>
        <taxon>Bacilli</taxon>
        <taxon>Bacillales</taxon>
        <taxon>Bacillaceae</taxon>
        <taxon>Evansella</taxon>
    </lineage>
</organism>
<dbReference type="InterPro" id="IPR050206">
    <property type="entry name" value="FtsK/SpoIIIE/SftA"/>
</dbReference>
<keyword evidence="2 5" id="KW-0547">Nucleotide-binding</keyword>
<dbReference type="Pfam" id="PF01580">
    <property type="entry name" value="FtsK_SpoIIIE"/>
    <property type="match status" value="1"/>
</dbReference>
<proteinExistence type="inferred from homology"/>
<dbReference type="SMART" id="SM00843">
    <property type="entry name" value="Ftsk_gamma"/>
    <property type="match status" value="1"/>
</dbReference>
<dbReference type="PANTHER" id="PTHR22683">
    <property type="entry name" value="SPORULATION PROTEIN RELATED"/>
    <property type="match status" value="1"/>
</dbReference>
<keyword evidence="8" id="KW-1185">Reference proteome</keyword>
<dbReference type="EMBL" id="JAUSUG010000008">
    <property type="protein sequence ID" value="MDQ0254989.1"/>
    <property type="molecule type" value="Genomic_DNA"/>
</dbReference>
<dbReference type="InterPro" id="IPR018541">
    <property type="entry name" value="Ftsk_gamma"/>
</dbReference>
<sequence length="722" mass="81453">MSKVFPRLLLTLKEWLFPKEETSTKETKRQRTAHTYRNEPSIEARVIHQYPKQGNFRFPLVKDDELINQRPKVTVRKVDLHKESLRKQIDQQPNAKQPFKGTISPSPIYGYGTHPLNKQEVSMSNDIVEEETTEEEVQFVQHIEEVEVDAWIEENSLDILSEEKTAKSELAATLEEETTPTIEENKIPRSERRRLERLQQKMNKSGVGGGPSNKIKNINMKTDNHPYNVVMLSRDKIKEKKREFKNEKDYDFPALHLLEIPPKTRGVNDEWVTAQVKKLDETLDYFNIKASVVHVTKGPSVTRFEIQPQPGVKVSKITNLTDDLKLNLAAKEIRMEAPIPGKNTIGIEVPNDVSEPVFLRDILRHPNFLKAASPLTVALGKDIEGGPVVTDLQKMPHGLIAGATGSGKSVCVNSILVSLLYKATPKEVRLLLIDPKMVELAPYNGMPHLASPVITDPKEATEGLKWAVAEMDRRYELFAKEGTRDLKRYNEKQLAKGKEGDTLPYLVIVVDELADLMMVAPQDVEEAICRIAQKARACGIHLLVATQRPSVDVITGLIKANIPTRIAFSVSSQADSRTILDGAGAERLLGKGDMLFLENGSGKPVRIQGTFVSDDEIDRVMAHVKNVEKPQFLFERETLQLQMNESSEDELFEPACEFVSEHQVASASLLQRQFRIGYNRAARIIDEMEVRGIISSSKGSKPREVYLTKEEINEKINNRGEI</sequence>
<dbReference type="Proteomes" id="UP001230005">
    <property type="component" value="Unassembled WGS sequence"/>
</dbReference>
<evidence type="ECO:0000259" key="6">
    <source>
        <dbReference type="PROSITE" id="PS50901"/>
    </source>
</evidence>
<dbReference type="RefSeq" id="WP_307325731.1">
    <property type="nucleotide sequence ID" value="NZ_JAUSUG010000008.1"/>
</dbReference>
<evidence type="ECO:0000313" key="8">
    <source>
        <dbReference type="Proteomes" id="UP001230005"/>
    </source>
</evidence>
<dbReference type="Gene3D" id="1.10.10.10">
    <property type="entry name" value="Winged helix-like DNA-binding domain superfamily/Winged helix DNA-binding domain"/>
    <property type="match status" value="1"/>
</dbReference>
<name>A0ABT9ZUU9_9BACI</name>
<dbReference type="Gene3D" id="3.40.50.300">
    <property type="entry name" value="P-loop containing nucleotide triphosphate hydrolases"/>
    <property type="match status" value="1"/>
</dbReference>
<evidence type="ECO:0000256" key="5">
    <source>
        <dbReference type="PROSITE-ProRule" id="PRU00289"/>
    </source>
</evidence>
<evidence type="ECO:0000313" key="7">
    <source>
        <dbReference type="EMBL" id="MDQ0254989.1"/>
    </source>
</evidence>
<protein>
    <submittedName>
        <fullName evidence="7">S-DNA-T family DNA segregation ATPase FtsK/SpoIIIE</fullName>
    </submittedName>
</protein>
<comment type="similarity">
    <text evidence="1">Belongs to the FtsK/SpoIIIE/SftA family.</text>
</comment>
<accession>A0ABT9ZUU9</accession>
<keyword evidence="4" id="KW-0238">DNA-binding</keyword>
<evidence type="ECO:0000256" key="2">
    <source>
        <dbReference type="ARBA" id="ARBA00022741"/>
    </source>
</evidence>